<feature type="transmembrane region" description="Helical" evidence="20">
    <location>
        <begin position="226"/>
        <end position="247"/>
    </location>
</feature>
<comment type="caution">
    <text evidence="22">The sequence shown here is derived from an EMBL/GenBank/DDBJ whole genome shotgun (WGS) entry which is preliminary data.</text>
</comment>
<evidence type="ECO:0000256" key="10">
    <source>
        <dbReference type="ARBA" id="ARBA00044900"/>
    </source>
</evidence>
<comment type="subcellular location">
    <subcellularLocation>
        <location evidence="1">Membrane</location>
        <topology evidence="1">Multi-pass membrane protein</topology>
    </subcellularLocation>
</comment>
<keyword evidence="20" id="KW-1133">Transmembrane helix</keyword>
<dbReference type="PANTHER" id="PTHR23512:SF12">
    <property type="entry name" value="TRANSPORTER, PUTATIVE (AFU_ORTHOLOGUE AFUA_4G00260)-RELATED"/>
    <property type="match status" value="1"/>
</dbReference>
<evidence type="ECO:0000313" key="23">
    <source>
        <dbReference type="Proteomes" id="UP001479436"/>
    </source>
</evidence>
<proteinExistence type="predicted"/>
<evidence type="ECO:0000256" key="13">
    <source>
        <dbReference type="ARBA" id="ARBA00044919"/>
    </source>
</evidence>
<feature type="domain" description="Major facilitator superfamily (MFS) profile" evidence="21">
    <location>
        <begin position="67"/>
        <end position="463"/>
    </location>
</feature>
<evidence type="ECO:0000256" key="9">
    <source>
        <dbReference type="ARBA" id="ARBA00044899"/>
    </source>
</evidence>
<evidence type="ECO:0000256" key="17">
    <source>
        <dbReference type="ARBA" id="ARBA00045709"/>
    </source>
</evidence>
<keyword evidence="23" id="KW-1185">Reference proteome</keyword>
<comment type="catalytic activity">
    <reaction evidence="10">
        <text>L-lysyl-L-lysine(out) = L-lysyl-L-lysine(in)</text>
        <dbReference type="Rhea" id="RHEA:79403"/>
        <dbReference type="ChEBI" id="CHEBI:229956"/>
    </reaction>
</comment>
<evidence type="ECO:0000256" key="8">
    <source>
        <dbReference type="ARBA" id="ARBA00044898"/>
    </source>
</evidence>
<feature type="transmembrane region" description="Helical" evidence="20">
    <location>
        <begin position="437"/>
        <end position="458"/>
    </location>
</feature>
<feature type="transmembrane region" description="Helical" evidence="20">
    <location>
        <begin position="343"/>
        <end position="360"/>
    </location>
</feature>
<evidence type="ECO:0000256" key="7">
    <source>
        <dbReference type="ARBA" id="ARBA00044893"/>
    </source>
</evidence>
<sequence>MEPQTSIDRGFPSNLAASEERSDEETYFLKPKASIEEIPLCLTNEDNSNLVPLRVETQISYWKKAFILFAICFASATTHFVAHMLGPLKDMLKTNLEINNTQFGLLQSSLSLIPTFFPFIGGVFLDAFGAEYSAIFASTFVVSGQAILAIGAVALNFELMVLGLFAVGAGNGWMVMISEAIVVKFFRGRSLSLMIGILIAIGKMSSFLAAGLTLPIANAFQYFGGVFWFSTGLCFLSWIMTLFYVIFVRSLAIKRPTPNLPKHKHVNFRKILHFSDTVWMYLFLGMVFDAVWAPFLHLSSNMIKVQFNTNDIVAAWHSSISFLLPMFLNPFLGIFLDRFGKRCSILITASVFLLISVLLVHHPVNQNPVWPLLFFAGSLSFGPLPLVTSVPLLFPTDEHIGTALGIHRCLDSIGATLMDTITGVIQDKDSVQGYDGVLQLLTILSLVCLAGSIVFWWMDRVFEDGILEAGVLTRNSKLKSKAIANSLAHSRPPPKRTKVYAGISFGAFILCWIIFWSVNFEIAFQI</sequence>
<evidence type="ECO:0000256" key="15">
    <source>
        <dbReference type="ARBA" id="ARBA00044985"/>
    </source>
</evidence>
<comment type="catalytic activity">
    <reaction evidence="9">
        <text>L-arginyl-L-alpha-amino acid(out) = L-arginyl-L-alpha-amino acid(in)</text>
        <dbReference type="Rhea" id="RHEA:79371"/>
        <dbReference type="ChEBI" id="CHEBI:84315"/>
    </reaction>
</comment>
<dbReference type="Pfam" id="PF07690">
    <property type="entry name" value="MFS_1"/>
    <property type="match status" value="1"/>
</dbReference>
<evidence type="ECO:0000256" key="14">
    <source>
        <dbReference type="ARBA" id="ARBA00044924"/>
    </source>
</evidence>
<evidence type="ECO:0000256" key="11">
    <source>
        <dbReference type="ARBA" id="ARBA00044903"/>
    </source>
</evidence>
<evidence type="ECO:0000259" key="21">
    <source>
        <dbReference type="PROSITE" id="PS50850"/>
    </source>
</evidence>
<organism evidence="22 23">
    <name type="scientific">Basidiobolus ranarum</name>
    <dbReference type="NCBI Taxonomy" id="34480"/>
    <lineage>
        <taxon>Eukaryota</taxon>
        <taxon>Fungi</taxon>
        <taxon>Fungi incertae sedis</taxon>
        <taxon>Zoopagomycota</taxon>
        <taxon>Entomophthoromycotina</taxon>
        <taxon>Basidiobolomycetes</taxon>
        <taxon>Basidiobolales</taxon>
        <taxon>Basidiobolaceae</taxon>
        <taxon>Basidiobolus</taxon>
    </lineage>
</organism>
<dbReference type="Gene3D" id="1.20.1250.20">
    <property type="entry name" value="MFS general substrate transporter like domains"/>
    <property type="match status" value="2"/>
</dbReference>
<comment type="function">
    <text evidence="17">Lysosomal dipeptide uniporter that selectively exports lysine, arginine or histidine-containing dipeptides with a net positive charge from the lysosome lumen into the cytosol. Could play a role in a specific type of protein O-glycosylation indirectly regulating macrophages migration and tissue invasion. Also essential for liver homeostasis.</text>
</comment>
<evidence type="ECO:0000256" key="16">
    <source>
        <dbReference type="ARBA" id="ARBA00045018"/>
    </source>
</evidence>
<dbReference type="InterPro" id="IPR036259">
    <property type="entry name" value="MFS_trans_sf"/>
</dbReference>
<comment type="catalytic activity">
    <reaction evidence="4">
        <text>L-alpha-aminoacyl-L-arginine(out) = L-alpha-aminoacyl-L-arginine(in)</text>
        <dbReference type="Rhea" id="RHEA:79367"/>
        <dbReference type="ChEBI" id="CHEBI:229968"/>
    </reaction>
</comment>
<dbReference type="PROSITE" id="PS50850">
    <property type="entry name" value="MFS"/>
    <property type="match status" value="1"/>
</dbReference>
<evidence type="ECO:0000256" key="19">
    <source>
        <dbReference type="SAM" id="MobiDB-lite"/>
    </source>
</evidence>
<reference evidence="22 23" key="1">
    <citation type="submission" date="2023-04" db="EMBL/GenBank/DDBJ databases">
        <title>Genome of Basidiobolus ranarum AG-B5.</title>
        <authorList>
            <person name="Stajich J.E."/>
            <person name="Carter-House D."/>
            <person name="Gryganskyi A."/>
        </authorList>
    </citation>
    <scope>NUCLEOTIDE SEQUENCE [LARGE SCALE GENOMIC DNA]</scope>
    <source>
        <strain evidence="22 23">AG-B5</strain>
    </source>
</reference>
<evidence type="ECO:0000256" key="2">
    <source>
        <dbReference type="ARBA" id="ARBA00044876"/>
    </source>
</evidence>
<comment type="catalytic activity">
    <reaction evidence="12">
        <text>L-histidyl-L-alpha-amino acid(out) = L-histidyl-L-alpha-amino acid(in)</text>
        <dbReference type="Rhea" id="RHEA:79379"/>
        <dbReference type="ChEBI" id="CHEBI:229964"/>
    </reaction>
</comment>
<gene>
    <name evidence="22" type="ORF">K7432_001346</name>
</gene>
<protein>
    <recommendedName>
        <fullName evidence="15">Lysosomal dipeptide transporter MFSD1</fullName>
    </recommendedName>
    <alternativeName>
        <fullName evidence="16">Major facilitator superfamily domain-containing protein 1</fullName>
    </alternativeName>
</protein>
<comment type="catalytic activity">
    <reaction evidence="3">
        <text>L-histidyl-glycine(out) = L-histidyl-glycine(in)</text>
        <dbReference type="Rhea" id="RHEA:79395"/>
        <dbReference type="ChEBI" id="CHEBI:229957"/>
    </reaction>
</comment>
<feature type="region of interest" description="Disordered" evidence="19">
    <location>
        <begin position="1"/>
        <end position="22"/>
    </location>
</feature>
<comment type="catalytic activity">
    <reaction evidence="8">
        <text>L-aspartyl-L-lysine(out) = L-aspartyl-L-lysine(in)</text>
        <dbReference type="Rhea" id="RHEA:79411"/>
        <dbReference type="ChEBI" id="CHEBI:229953"/>
    </reaction>
</comment>
<evidence type="ECO:0000256" key="20">
    <source>
        <dbReference type="SAM" id="Phobius"/>
    </source>
</evidence>
<dbReference type="Proteomes" id="UP001479436">
    <property type="component" value="Unassembled WGS sequence"/>
</dbReference>
<feature type="transmembrane region" description="Helical" evidence="20">
    <location>
        <begin position="372"/>
        <end position="394"/>
    </location>
</feature>
<evidence type="ECO:0000256" key="6">
    <source>
        <dbReference type="ARBA" id="ARBA00044891"/>
    </source>
</evidence>
<comment type="catalytic activity">
    <reaction evidence="11">
        <text>L-arginyl-glycine(out) = L-arginyl-glycine(in)</text>
        <dbReference type="Rhea" id="RHEA:79391"/>
        <dbReference type="ChEBI" id="CHEBI:229955"/>
    </reaction>
</comment>
<dbReference type="PANTHER" id="PTHR23512">
    <property type="entry name" value="MAJOR FACILITATOR SUPERFAMILY DOMAIN-CONTAINING PROTEIN 1"/>
    <property type="match status" value="1"/>
</dbReference>
<feature type="transmembrane region" description="Helical" evidence="20">
    <location>
        <begin position="315"/>
        <end position="336"/>
    </location>
</feature>
<evidence type="ECO:0000256" key="12">
    <source>
        <dbReference type="ARBA" id="ARBA00044912"/>
    </source>
</evidence>
<dbReference type="InterPro" id="IPR052187">
    <property type="entry name" value="MFSD1"/>
</dbReference>
<feature type="transmembrane region" description="Helical" evidence="20">
    <location>
        <begin position="105"/>
        <end position="125"/>
    </location>
</feature>
<dbReference type="InterPro" id="IPR020846">
    <property type="entry name" value="MFS_dom"/>
</dbReference>
<keyword evidence="20" id="KW-0472">Membrane</keyword>
<keyword evidence="20" id="KW-0812">Transmembrane</keyword>
<dbReference type="InterPro" id="IPR011701">
    <property type="entry name" value="MFS"/>
</dbReference>
<evidence type="ECO:0000256" key="1">
    <source>
        <dbReference type="ARBA" id="ARBA00004141"/>
    </source>
</evidence>
<comment type="catalytic activity">
    <reaction evidence="13">
        <text>L-alanyl-L-lysine(out) = L-alanyl-L-lysine(in)</text>
        <dbReference type="Rhea" id="RHEA:79415"/>
        <dbReference type="ChEBI" id="CHEBI:192470"/>
    </reaction>
</comment>
<feature type="transmembrane region" description="Helical" evidence="20">
    <location>
        <begin position="65"/>
        <end position="85"/>
    </location>
</feature>
<comment type="catalytic activity">
    <reaction evidence="2">
        <text>L-lysyl-L-alanine(out) = L-lysyl-L-alanine(in)</text>
        <dbReference type="Rhea" id="RHEA:79399"/>
        <dbReference type="ChEBI" id="CHEBI:229954"/>
    </reaction>
</comment>
<comment type="catalytic activity">
    <reaction evidence="14">
        <text>L-lysyl-glycine(out) = L-lysyl-glycine(in)</text>
        <dbReference type="Rhea" id="RHEA:79407"/>
        <dbReference type="ChEBI" id="CHEBI:191202"/>
    </reaction>
</comment>
<feature type="transmembrane region" description="Helical" evidence="20">
    <location>
        <begin position="161"/>
        <end position="186"/>
    </location>
</feature>
<dbReference type="SUPFAM" id="SSF103473">
    <property type="entry name" value="MFS general substrate transporter"/>
    <property type="match status" value="1"/>
</dbReference>
<evidence type="ECO:0000256" key="18">
    <source>
        <dbReference type="ARBA" id="ARBA00046376"/>
    </source>
</evidence>
<comment type="catalytic activity">
    <reaction evidence="5">
        <text>L-alpha-aminoacyl-L-histidine(out) = L-alpha-aminoacyl-L-histidine(in)</text>
        <dbReference type="Rhea" id="RHEA:79375"/>
        <dbReference type="ChEBI" id="CHEBI:229967"/>
    </reaction>
</comment>
<name>A0ABR2X379_9FUNG</name>
<feature type="transmembrane region" description="Helical" evidence="20">
    <location>
        <begin position="499"/>
        <end position="518"/>
    </location>
</feature>
<dbReference type="EMBL" id="JASJQH010000029">
    <property type="protein sequence ID" value="KAK9768210.1"/>
    <property type="molecule type" value="Genomic_DNA"/>
</dbReference>
<comment type="catalytic activity">
    <reaction evidence="6">
        <text>L-lysyl-L-alpha-amino acid(out) = L-lysyl-L-alpha-amino acid(in)</text>
        <dbReference type="Rhea" id="RHEA:79387"/>
        <dbReference type="ChEBI" id="CHEBI:229965"/>
    </reaction>
</comment>
<evidence type="ECO:0000256" key="3">
    <source>
        <dbReference type="ARBA" id="ARBA00044878"/>
    </source>
</evidence>
<accession>A0ABR2X379</accession>
<comment type="subunit">
    <text evidence="18">Homodimer. Interacts with lysosomal protein GLMP (via lumenal domain); the interaction starts while both proteins are still in the endoplasmic reticulum and is required for stabilization of MFSD1 in lysosomes but has no direct effect on its targeting to lysosomes or transporter activity.</text>
</comment>
<evidence type="ECO:0000256" key="4">
    <source>
        <dbReference type="ARBA" id="ARBA00044881"/>
    </source>
</evidence>
<feature type="transmembrane region" description="Helical" evidence="20">
    <location>
        <begin position="132"/>
        <end position="155"/>
    </location>
</feature>
<feature type="transmembrane region" description="Helical" evidence="20">
    <location>
        <begin position="193"/>
        <end position="214"/>
    </location>
</feature>
<evidence type="ECO:0000256" key="5">
    <source>
        <dbReference type="ARBA" id="ARBA00044884"/>
    </source>
</evidence>
<evidence type="ECO:0000313" key="22">
    <source>
        <dbReference type="EMBL" id="KAK9768210.1"/>
    </source>
</evidence>
<comment type="catalytic activity">
    <reaction evidence="7">
        <text>L-alpha-aminoacyl-L-lysine(out) = L-alpha-aminoacyl-L-lysine(in)</text>
        <dbReference type="Rhea" id="RHEA:79383"/>
        <dbReference type="ChEBI" id="CHEBI:229966"/>
    </reaction>
</comment>
<feature type="transmembrane region" description="Helical" evidence="20">
    <location>
        <begin position="278"/>
        <end position="295"/>
    </location>
</feature>